<protein>
    <submittedName>
        <fullName evidence="2">MarR family winged helix-turn-helix transcriptional regulator</fullName>
    </submittedName>
</protein>
<reference evidence="2 3" key="1">
    <citation type="submission" date="2024-09" db="EMBL/GenBank/DDBJ databases">
        <authorList>
            <person name="Sun Q."/>
            <person name="Mori K."/>
        </authorList>
    </citation>
    <scope>NUCLEOTIDE SEQUENCE [LARGE SCALE GENOMIC DNA]</scope>
    <source>
        <strain evidence="2 3">TBRC 0563</strain>
    </source>
</reference>
<accession>A0ABV5YF40</accession>
<dbReference type="SUPFAM" id="SSF46785">
    <property type="entry name" value="Winged helix' DNA-binding domain"/>
    <property type="match status" value="1"/>
</dbReference>
<dbReference type="PROSITE" id="PS50995">
    <property type="entry name" value="HTH_MARR_2"/>
    <property type="match status" value="1"/>
</dbReference>
<keyword evidence="3" id="KW-1185">Reference proteome</keyword>
<dbReference type="Gene3D" id="1.10.10.10">
    <property type="entry name" value="Winged helix-like DNA-binding domain superfamily/Winged helix DNA-binding domain"/>
    <property type="match status" value="1"/>
</dbReference>
<dbReference type="Proteomes" id="UP001589627">
    <property type="component" value="Unassembled WGS sequence"/>
</dbReference>
<dbReference type="Pfam" id="PF12802">
    <property type="entry name" value="MarR_2"/>
    <property type="match status" value="1"/>
</dbReference>
<sequence length="172" mass="19633">MTKPRTLEPEQWELWDGWMQAQRLLARELDRDLQRDHGISKAEFSVLVTLQRAAEGQLRVGELAESLGWEKSRVAHQLTRMENRELVARTANRSGRRIGIRLTAKGRTAVKNAILGHADNIRRYFFETLTPEQAAAIRAWSRQVVDRIEARCGEDADGIAVESTDRLDADRS</sequence>
<evidence type="ECO:0000313" key="2">
    <source>
        <dbReference type="EMBL" id="MFB9833268.1"/>
    </source>
</evidence>
<proteinExistence type="predicted"/>
<dbReference type="InterPro" id="IPR036388">
    <property type="entry name" value="WH-like_DNA-bd_sf"/>
</dbReference>
<dbReference type="RefSeq" id="WP_378200582.1">
    <property type="nucleotide sequence ID" value="NZ_JBHLZP010000081.1"/>
</dbReference>
<gene>
    <name evidence="2" type="ORF">ACFFNX_13830</name>
</gene>
<dbReference type="InterPro" id="IPR036390">
    <property type="entry name" value="WH_DNA-bd_sf"/>
</dbReference>
<evidence type="ECO:0000259" key="1">
    <source>
        <dbReference type="PROSITE" id="PS50995"/>
    </source>
</evidence>
<dbReference type="InterPro" id="IPR039422">
    <property type="entry name" value="MarR/SlyA-like"/>
</dbReference>
<organism evidence="2 3">
    <name type="scientific">Actinoallomurus acaciae</name>
    <dbReference type="NCBI Taxonomy" id="502577"/>
    <lineage>
        <taxon>Bacteria</taxon>
        <taxon>Bacillati</taxon>
        <taxon>Actinomycetota</taxon>
        <taxon>Actinomycetes</taxon>
        <taxon>Streptosporangiales</taxon>
        <taxon>Thermomonosporaceae</taxon>
        <taxon>Actinoallomurus</taxon>
    </lineage>
</organism>
<dbReference type="EMBL" id="JBHLZP010000081">
    <property type="protein sequence ID" value="MFB9833268.1"/>
    <property type="molecule type" value="Genomic_DNA"/>
</dbReference>
<feature type="domain" description="HTH marR-type" evidence="1">
    <location>
        <begin position="11"/>
        <end position="146"/>
    </location>
</feature>
<name>A0ABV5YF40_9ACTN</name>
<evidence type="ECO:0000313" key="3">
    <source>
        <dbReference type="Proteomes" id="UP001589627"/>
    </source>
</evidence>
<dbReference type="PANTHER" id="PTHR33164:SF99">
    <property type="entry name" value="MARR FAMILY REGULATORY PROTEIN"/>
    <property type="match status" value="1"/>
</dbReference>
<dbReference type="PANTHER" id="PTHR33164">
    <property type="entry name" value="TRANSCRIPTIONAL REGULATOR, MARR FAMILY"/>
    <property type="match status" value="1"/>
</dbReference>
<dbReference type="InterPro" id="IPR000835">
    <property type="entry name" value="HTH_MarR-typ"/>
</dbReference>
<comment type="caution">
    <text evidence="2">The sequence shown here is derived from an EMBL/GenBank/DDBJ whole genome shotgun (WGS) entry which is preliminary data.</text>
</comment>
<dbReference type="SMART" id="SM00347">
    <property type="entry name" value="HTH_MARR"/>
    <property type="match status" value="1"/>
</dbReference>